<dbReference type="Gene3D" id="3.40.1280.10">
    <property type="match status" value="1"/>
</dbReference>
<dbReference type="EMBL" id="LWMT01000265">
    <property type="protein sequence ID" value="KZX10720.1"/>
    <property type="molecule type" value="Genomic_DNA"/>
</dbReference>
<dbReference type="SUPFAM" id="SSF50249">
    <property type="entry name" value="Nucleic acid-binding proteins"/>
    <property type="match status" value="1"/>
</dbReference>
<protein>
    <recommendedName>
        <fullName evidence="3">RNA-binding protein</fullName>
    </recommendedName>
</protein>
<reference evidence="1 2" key="1">
    <citation type="submission" date="2016-04" db="EMBL/GenBank/DDBJ databases">
        <title>Genome sequence of Methanobrevibacter filiformis DSM 11501.</title>
        <authorList>
            <person name="Poehlein A."/>
            <person name="Seedorf H."/>
            <person name="Daniel R."/>
        </authorList>
    </citation>
    <scope>NUCLEOTIDE SEQUENCE [LARGE SCALE GENOMIC DNA]</scope>
    <source>
        <strain evidence="1 2">DSM 11501</strain>
    </source>
</reference>
<dbReference type="PANTHER" id="PTHR12150">
    <property type="entry name" value="CLASS IV SAM-BINDING METHYLTRANSFERASE-RELATED"/>
    <property type="match status" value="1"/>
</dbReference>
<dbReference type="PANTHER" id="PTHR12150:SF13">
    <property type="entry name" value="METHYLTRANSFERASE C9ORF114-RELATED"/>
    <property type="match status" value="1"/>
</dbReference>
<dbReference type="Pfam" id="PF02598">
    <property type="entry name" value="Methyltrn_RNA_3"/>
    <property type="match status" value="1"/>
</dbReference>
<dbReference type="OrthoDB" id="4144at2157"/>
<dbReference type="CDD" id="cd18086">
    <property type="entry name" value="HsC9orf114-like"/>
    <property type="match status" value="1"/>
</dbReference>
<dbReference type="STRING" id="55758.MBFIL_16320"/>
<keyword evidence="2" id="KW-1185">Reference proteome</keyword>
<proteinExistence type="predicted"/>
<dbReference type="Proteomes" id="UP000077066">
    <property type="component" value="Unassembled WGS sequence"/>
</dbReference>
<gene>
    <name evidence="1" type="ORF">MBFIL_16320</name>
</gene>
<organism evidence="1 2">
    <name type="scientific">Methanobrevibacter filiformis</name>
    <dbReference type="NCBI Taxonomy" id="55758"/>
    <lineage>
        <taxon>Archaea</taxon>
        <taxon>Methanobacteriati</taxon>
        <taxon>Methanobacteriota</taxon>
        <taxon>Methanomada group</taxon>
        <taxon>Methanobacteria</taxon>
        <taxon>Methanobacteriales</taxon>
        <taxon>Methanobacteriaceae</taxon>
        <taxon>Methanobrevibacter</taxon>
    </lineage>
</organism>
<evidence type="ECO:0000313" key="1">
    <source>
        <dbReference type="EMBL" id="KZX10720.1"/>
    </source>
</evidence>
<accession>A0A162FJ18</accession>
<comment type="caution">
    <text evidence="1">The sequence shown here is derived from an EMBL/GenBank/DDBJ whole genome shotgun (WGS) entry which is preliminary data.</text>
</comment>
<dbReference type="AlphaFoldDB" id="A0A162FJ18"/>
<dbReference type="RefSeq" id="WP_066973487.1">
    <property type="nucleotide sequence ID" value="NZ_LWMT01000265.1"/>
</dbReference>
<dbReference type="InterPro" id="IPR012340">
    <property type="entry name" value="NA-bd_OB-fold"/>
</dbReference>
<dbReference type="InterPro" id="IPR003750">
    <property type="entry name" value="Put_MeTrfase-C9orf114-like"/>
</dbReference>
<dbReference type="InterPro" id="IPR029026">
    <property type="entry name" value="tRNA_m1G_MTases_N"/>
</dbReference>
<dbReference type="InterPro" id="IPR029028">
    <property type="entry name" value="Alpha/beta_knot_MTases"/>
</dbReference>
<dbReference type="SUPFAM" id="SSF75217">
    <property type="entry name" value="alpha/beta knot"/>
    <property type="match status" value="1"/>
</dbReference>
<evidence type="ECO:0008006" key="3">
    <source>
        <dbReference type="Google" id="ProtNLM"/>
    </source>
</evidence>
<dbReference type="PATRIC" id="fig|55758.3.peg.1841"/>
<evidence type="ECO:0000313" key="2">
    <source>
        <dbReference type="Proteomes" id="UP000077066"/>
    </source>
</evidence>
<sequence length="272" mass="30951">MQKQTVSIFIPDSLLSETSDYKLKTNKIGLIGRALAIFRVNQVVIYKDNSTNKDYSNEGDFIAEILDYMDSPQYLRKRAFPIKSELKHVGILPPLRTPHHPTDVPEVGDYRQGFTVKRNKKGTYVDIGIDELVFCKEQLSVNKIFSFKVTKFAKEIIVTPDEPDDMYWGYKTLSTHKTLKNSLKLIKPQLVIETTRFGEEINTIFNELKSKVKDSNNVAILFGGPYSGIAENMDDPSWDLLSINFVPLQGAKTVRTEEAIYSTLSIFNVLNL</sequence>
<name>A0A162FJ18_9EURY</name>
<dbReference type="Gene3D" id="2.40.50.140">
    <property type="entry name" value="Nucleic acid-binding proteins"/>
    <property type="match status" value="1"/>
</dbReference>